<accession>A0A9W5VS18</accession>
<evidence type="ECO:0000256" key="1">
    <source>
        <dbReference type="SAM" id="MobiDB-lite"/>
    </source>
</evidence>
<evidence type="ECO:0000313" key="2">
    <source>
        <dbReference type="EMBL" id="EOQ08284.1"/>
    </source>
</evidence>
<protein>
    <submittedName>
        <fullName evidence="2">Uncharacterized protein</fullName>
    </submittedName>
</protein>
<dbReference type="RefSeq" id="WP_016123153.1">
    <property type="nucleotide sequence ID" value="NZ_KB976834.1"/>
</dbReference>
<feature type="region of interest" description="Disordered" evidence="1">
    <location>
        <begin position="44"/>
        <end position="68"/>
    </location>
</feature>
<dbReference type="AlphaFoldDB" id="A0A9W5VS18"/>
<name>A0A9W5VS18_BACCE</name>
<feature type="compositionally biased region" description="Basic residues" evidence="1">
    <location>
        <begin position="56"/>
        <end position="68"/>
    </location>
</feature>
<comment type="caution">
    <text evidence="2">The sequence shown here is derived from an EMBL/GenBank/DDBJ whole genome shotgun (WGS) entry which is preliminary data.</text>
</comment>
<organism evidence="2 3">
    <name type="scientific">Bacillus cereus VD184</name>
    <dbReference type="NCBI Taxonomy" id="1053242"/>
    <lineage>
        <taxon>Bacteria</taxon>
        <taxon>Bacillati</taxon>
        <taxon>Bacillota</taxon>
        <taxon>Bacilli</taxon>
        <taxon>Bacillales</taxon>
        <taxon>Bacillaceae</taxon>
        <taxon>Bacillus</taxon>
        <taxon>Bacillus cereus group</taxon>
    </lineage>
</organism>
<dbReference type="Proteomes" id="UP000014028">
    <property type="component" value="Unassembled WGS sequence"/>
</dbReference>
<evidence type="ECO:0000313" key="3">
    <source>
        <dbReference type="Proteomes" id="UP000014028"/>
    </source>
</evidence>
<sequence length="68" mass="7229">MTKVKVVGGIVDGHSIGSQIEIDEKSAAYLASIGYVEIIETQAVSGEKGESAPKKPATRKRSTKPKEE</sequence>
<reference evidence="2 3" key="1">
    <citation type="submission" date="2012-12" db="EMBL/GenBank/DDBJ databases">
        <title>The Genome Sequence of Bacillus cereus VD184.</title>
        <authorList>
            <consortium name="The Broad Institute Genome Sequencing Platform"/>
            <consortium name="The Broad Institute Genome Sequencing Center for Infectious Disease"/>
            <person name="Feldgarden M."/>
            <person name="Van der Auwera G.A."/>
            <person name="Mahillon J."/>
            <person name="Duprez V."/>
            <person name="Timmery S."/>
            <person name="Mattelet C."/>
            <person name="Dierick K."/>
            <person name="Sun M."/>
            <person name="Yu Z."/>
            <person name="Zhu L."/>
            <person name="Hu X."/>
            <person name="Shank E.B."/>
            <person name="Swiecicka I."/>
            <person name="Hansen B.M."/>
            <person name="Andrup L."/>
            <person name="Walker B."/>
            <person name="Young S.K."/>
            <person name="Zeng Q."/>
            <person name="Gargeya S."/>
            <person name="Fitzgerald M."/>
            <person name="Haas B."/>
            <person name="Abouelleil A."/>
            <person name="Alvarado L."/>
            <person name="Arachchi H.M."/>
            <person name="Berlin A.M."/>
            <person name="Chapman S.B."/>
            <person name="Dewar J."/>
            <person name="Goldberg J."/>
            <person name="Griggs A."/>
            <person name="Gujja S."/>
            <person name="Hansen M."/>
            <person name="Howarth C."/>
            <person name="Imamovic A."/>
            <person name="Larimer J."/>
            <person name="McCowan C."/>
            <person name="Murphy C."/>
            <person name="Neiman D."/>
            <person name="Pearson M."/>
            <person name="Priest M."/>
            <person name="Roberts A."/>
            <person name="Saif S."/>
            <person name="Shea T."/>
            <person name="Sisk P."/>
            <person name="Sykes S."/>
            <person name="Wortman J."/>
            <person name="Nusbaum C."/>
            <person name="Birren B."/>
        </authorList>
    </citation>
    <scope>NUCLEOTIDE SEQUENCE [LARGE SCALE GENOMIC DNA]</scope>
    <source>
        <strain evidence="2 3">VD184</strain>
    </source>
</reference>
<gene>
    <name evidence="2" type="ORF">IKC_04961</name>
</gene>
<dbReference type="EMBL" id="AHFK01000060">
    <property type="protein sequence ID" value="EOQ08284.1"/>
    <property type="molecule type" value="Genomic_DNA"/>
</dbReference>
<proteinExistence type="predicted"/>